<dbReference type="InterPro" id="IPR047506">
    <property type="entry name" value="UBR7-like_UBR-box"/>
</dbReference>
<dbReference type="InterPro" id="IPR003126">
    <property type="entry name" value="Znf_UBR"/>
</dbReference>
<dbReference type="CDD" id="cd15542">
    <property type="entry name" value="PHD_UBR7"/>
    <property type="match status" value="1"/>
</dbReference>
<keyword evidence="3" id="KW-0862">Zinc</keyword>
<dbReference type="SMR" id="A0A7M7G115"/>
<dbReference type="EnsemblMetazoa" id="XM_001599492">
    <property type="protein sequence ID" value="XP_001599542"/>
    <property type="gene ID" value="LOC100114577"/>
</dbReference>
<dbReference type="Pfam" id="PF02207">
    <property type="entry name" value="zf-UBR"/>
    <property type="match status" value="1"/>
</dbReference>
<dbReference type="GeneID" id="100114577"/>
<evidence type="ECO:0000256" key="2">
    <source>
        <dbReference type="ARBA" id="ARBA00022771"/>
    </source>
</evidence>
<keyword evidence="2" id="KW-0863">Zinc-finger</keyword>
<dbReference type="FunCoup" id="A0A7M7G115">
    <property type="interactions" value="2322"/>
</dbReference>
<feature type="zinc finger region" description="UBR-type" evidence="4">
    <location>
        <begin position="46"/>
        <end position="116"/>
    </location>
</feature>
<evidence type="ECO:0000313" key="6">
    <source>
        <dbReference type="EnsemblMetazoa" id="XP_001599542"/>
    </source>
</evidence>
<sequence>MMSNSEKPTGSMLEDEENSVTMLDVLQEENALEEDAIAVLGASDDQNCTYSKGYIRQALYACKTCCSSGTRAAICFACSLHCHEGHELVELYTKRHVRCDCGNSKFGDKACSLDTSKTSENSENKYNQNYDGVYCTCARPYPDPDETESDEMIQCVVCEDWYHSKHLGNSDNLPGDNDYSEMICAGCMKAHEFLWRYATKYSVSKVKKPPTNTEEKVEVEESKEQKKECTLPEADFPKKEGSCFWIEGWRSSLCTCDKCKKIYEENSVSYLLDPLDSVQAYEEAGKANKNETQYEKGMKALASLGHVEQLNAIVEYNNMKDSLKQYLQKFVENKKVVREEDIKEFFTGMKSQKRQKVIVPSFCR</sequence>
<reference evidence="6" key="1">
    <citation type="submission" date="2021-01" db="UniProtKB">
        <authorList>
            <consortium name="EnsemblMetazoa"/>
        </authorList>
    </citation>
    <scope>IDENTIFICATION</scope>
</reference>
<dbReference type="AlphaFoldDB" id="A0A7M7G115"/>
<organism evidence="6 7">
    <name type="scientific">Nasonia vitripennis</name>
    <name type="common">Parasitic wasp</name>
    <dbReference type="NCBI Taxonomy" id="7425"/>
    <lineage>
        <taxon>Eukaryota</taxon>
        <taxon>Metazoa</taxon>
        <taxon>Ecdysozoa</taxon>
        <taxon>Arthropoda</taxon>
        <taxon>Hexapoda</taxon>
        <taxon>Insecta</taxon>
        <taxon>Pterygota</taxon>
        <taxon>Neoptera</taxon>
        <taxon>Endopterygota</taxon>
        <taxon>Hymenoptera</taxon>
        <taxon>Apocrita</taxon>
        <taxon>Proctotrupomorpha</taxon>
        <taxon>Chalcidoidea</taxon>
        <taxon>Pteromalidae</taxon>
        <taxon>Pteromalinae</taxon>
        <taxon>Nasonia</taxon>
    </lineage>
</organism>
<dbReference type="SUPFAM" id="SSF57903">
    <property type="entry name" value="FYVE/PHD zinc finger"/>
    <property type="match status" value="1"/>
</dbReference>
<evidence type="ECO:0000256" key="1">
    <source>
        <dbReference type="ARBA" id="ARBA00022723"/>
    </source>
</evidence>
<dbReference type="InParanoid" id="A0A7M7G115"/>
<evidence type="ECO:0000256" key="4">
    <source>
        <dbReference type="PROSITE-ProRule" id="PRU00508"/>
    </source>
</evidence>
<dbReference type="GO" id="GO:0061630">
    <property type="term" value="F:ubiquitin protein ligase activity"/>
    <property type="evidence" value="ECO:0007669"/>
    <property type="project" value="InterPro"/>
</dbReference>
<evidence type="ECO:0000256" key="3">
    <source>
        <dbReference type="ARBA" id="ARBA00022833"/>
    </source>
</evidence>
<dbReference type="CDD" id="cd19677">
    <property type="entry name" value="UBR-box_UBR7"/>
    <property type="match status" value="1"/>
</dbReference>
<dbReference type="PANTHER" id="PTHR13513:SF9">
    <property type="entry name" value="E3 UBIQUITIN-PROTEIN LIGASE UBR7-RELATED"/>
    <property type="match status" value="1"/>
</dbReference>
<dbReference type="KEGG" id="nvi:100114577"/>
<dbReference type="InterPro" id="IPR040204">
    <property type="entry name" value="UBR7"/>
</dbReference>
<accession>A0A7M7G115</accession>
<dbReference type="GO" id="GO:0008270">
    <property type="term" value="F:zinc ion binding"/>
    <property type="evidence" value="ECO:0007669"/>
    <property type="project" value="UniProtKB-KW"/>
</dbReference>
<keyword evidence="7" id="KW-1185">Reference proteome</keyword>
<dbReference type="InterPro" id="IPR013083">
    <property type="entry name" value="Znf_RING/FYVE/PHD"/>
</dbReference>
<dbReference type="Proteomes" id="UP000002358">
    <property type="component" value="Chromosome 1"/>
</dbReference>
<dbReference type="PROSITE" id="PS51157">
    <property type="entry name" value="ZF_UBR"/>
    <property type="match status" value="1"/>
</dbReference>
<dbReference type="PANTHER" id="PTHR13513">
    <property type="entry name" value="E3 UBIQUITIN-PROTEIN LIGASE UBR7"/>
    <property type="match status" value="1"/>
</dbReference>
<name>A0A7M7G115_NASVI</name>
<proteinExistence type="predicted"/>
<dbReference type="GO" id="GO:0005737">
    <property type="term" value="C:cytoplasm"/>
    <property type="evidence" value="ECO:0007669"/>
    <property type="project" value="TreeGrafter"/>
</dbReference>
<dbReference type="Gene3D" id="3.30.40.10">
    <property type="entry name" value="Zinc/RING finger domain, C3HC4 (zinc finger)"/>
    <property type="match status" value="1"/>
</dbReference>
<protein>
    <recommendedName>
        <fullName evidence="5">UBR-type domain-containing protein</fullName>
    </recommendedName>
</protein>
<dbReference type="InterPro" id="IPR011011">
    <property type="entry name" value="Znf_FYVE_PHD"/>
</dbReference>
<evidence type="ECO:0000313" key="7">
    <source>
        <dbReference type="Proteomes" id="UP000002358"/>
    </source>
</evidence>
<dbReference type="SMART" id="SM00396">
    <property type="entry name" value="ZnF_UBR1"/>
    <property type="match status" value="1"/>
</dbReference>
<dbReference type="OrthoDB" id="10262564at2759"/>
<feature type="domain" description="UBR-type" evidence="5">
    <location>
        <begin position="46"/>
        <end position="116"/>
    </location>
</feature>
<evidence type="ECO:0000259" key="5">
    <source>
        <dbReference type="PROSITE" id="PS51157"/>
    </source>
</evidence>
<keyword evidence="1" id="KW-0479">Metal-binding</keyword>
<dbReference type="RefSeq" id="XP_001599542.2">
    <property type="nucleotide sequence ID" value="XM_001599492.6"/>
</dbReference>